<dbReference type="Pfam" id="PF01546">
    <property type="entry name" value="Peptidase_M20"/>
    <property type="match status" value="1"/>
</dbReference>
<feature type="binding site" evidence="4">
    <location>
        <position position="180"/>
    </location>
    <ligand>
        <name>Mn(2+)</name>
        <dbReference type="ChEBI" id="CHEBI:29035"/>
        <label>2</label>
    </ligand>
</feature>
<evidence type="ECO:0000313" key="6">
    <source>
        <dbReference type="EMBL" id="KAF2726753.1"/>
    </source>
</evidence>
<dbReference type="InterPro" id="IPR036264">
    <property type="entry name" value="Bact_exopeptidase_dim_dom"/>
</dbReference>
<keyword evidence="4" id="KW-0479">Metal-binding</keyword>
<keyword evidence="4" id="KW-0464">Manganese</keyword>
<comment type="similarity">
    <text evidence="2">Belongs to the peptidase M20A family.</text>
</comment>
<keyword evidence="7" id="KW-1185">Reference proteome</keyword>
<dbReference type="EMBL" id="ML996395">
    <property type="protein sequence ID" value="KAF2726753.1"/>
    <property type="molecule type" value="Genomic_DNA"/>
</dbReference>
<evidence type="ECO:0000313" key="7">
    <source>
        <dbReference type="Proteomes" id="UP000799444"/>
    </source>
</evidence>
<proteinExistence type="inferred from homology"/>
<feature type="domain" description="Peptidase M20 dimerisation" evidence="5">
    <location>
        <begin position="202"/>
        <end position="296"/>
    </location>
</feature>
<sequence>MASSENKACSIVDHYGPDLEPFEDHYRDFHQNPELGTQEERTSAIAASHLQEAGYEVITHIGGFGVVGVLKNGHGPTVLLRADMDALPIREQTGLPYASTLEAVDTDGDRKPVMHACGHDSHVASMMGTSTLLAHAKGKWNGTLIILFQPDEEHGAGARAMLDDDLYDKIPKPDIVLGQHLTPDKAGVVLIRPGSFMAAADTIKVTVFGRGAHGAQPQDSIDPIVLAAHMIVRLQTVVSREIGPQDVASVTCAYIHGGKAHNVIPNEVEFMLNIRSFDAAVRESVLKAVKRIIRGEAIASGVTKEPEIESVLTFPPTHNDEEATLKLKESFLSYFGRDRTWEAPRHTASEDFSLLATELGVPSVFWNFGGVDHKKWREYERTKDKTLISSAHQADYAPVVQPTLKTAIEAMSLAALTFLK</sequence>
<dbReference type="Pfam" id="PF07687">
    <property type="entry name" value="M20_dimer"/>
    <property type="match status" value="1"/>
</dbReference>
<evidence type="ECO:0000256" key="4">
    <source>
        <dbReference type="PIRSR" id="PIRSR005962-1"/>
    </source>
</evidence>
<comment type="caution">
    <text evidence="6">The sequence shown here is derived from an EMBL/GenBank/DDBJ whole genome shotgun (WGS) entry which is preliminary data.</text>
</comment>
<dbReference type="FunFam" id="3.30.70.360:FF:000001">
    <property type="entry name" value="N-acetyldiaminopimelate deacetylase"/>
    <property type="match status" value="1"/>
</dbReference>
<evidence type="ECO:0000256" key="2">
    <source>
        <dbReference type="ARBA" id="ARBA00006247"/>
    </source>
</evidence>
<dbReference type="OrthoDB" id="6119954at2759"/>
<evidence type="ECO:0000256" key="3">
    <source>
        <dbReference type="ARBA" id="ARBA00022801"/>
    </source>
</evidence>
<keyword evidence="3" id="KW-0378">Hydrolase</keyword>
<dbReference type="PANTHER" id="PTHR11014:SF63">
    <property type="entry name" value="METALLOPEPTIDASE, PUTATIVE (AFU_ORTHOLOGUE AFUA_6G09600)-RELATED"/>
    <property type="match status" value="1"/>
</dbReference>
<dbReference type="SUPFAM" id="SSF53187">
    <property type="entry name" value="Zn-dependent exopeptidases"/>
    <property type="match status" value="1"/>
</dbReference>
<dbReference type="InterPro" id="IPR011650">
    <property type="entry name" value="Peptidase_M20_dimer"/>
</dbReference>
<dbReference type="InterPro" id="IPR002933">
    <property type="entry name" value="Peptidase_M20"/>
</dbReference>
<organism evidence="6 7">
    <name type="scientific">Polyplosphaeria fusca</name>
    <dbReference type="NCBI Taxonomy" id="682080"/>
    <lineage>
        <taxon>Eukaryota</taxon>
        <taxon>Fungi</taxon>
        <taxon>Dikarya</taxon>
        <taxon>Ascomycota</taxon>
        <taxon>Pezizomycotina</taxon>
        <taxon>Dothideomycetes</taxon>
        <taxon>Pleosporomycetidae</taxon>
        <taxon>Pleosporales</taxon>
        <taxon>Tetraplosphaeriaceae</taxon>
        <taxon>Polyplosphaeria</taxon>
    </lineage>
</organism>
<evidence type="ECO:0000259" key="5">
    <source>
        <dbReference type="Pfam" id="PF07687"/>
    </source>
</evidence>
<gene>
    <name evidence="6" type="ORF">EJ04DRAFT_160998</name>
</gene>
<dbReference type="SUPFAM" id="SSF55031">
    <property type="entry name" value="Bacterial exopeptidase dimerisation domain"/>
    <property type="match status" value="1"/>
</dbReference>
<protein>
    <submittedName>
        <fullName evidence="6">Metal-dependent amidase/aminoacylase/carboxypeptidase</fullName>
    </submittedName>
</protein>
<name>A0A9P4QGB3_9PLEO</name>
<dbReference type="NCBIfam" id="TIGR01891">
    <property type="entry name" value="amidohydrolases"/>
    <property type="match status" value="1"/>
</dbReference>
<dbReference type="Gene3D" id="3.30.70.360">
    <property type="match status" value="1"/>
</dbReference>
<dbReference type="PANTHER" id="PTHR11014">
    <property type="entry name" value="PEPTIDASE M20 FAMILY MEMBER"/>
    <property type="match status" value="1"/>
</dbReference>
<dbReference type="GO" id="GO:0016787">
    <property type="term" value="F:hydrolase activity"/>
    <property type="evidence" value="ECO:0007669"/>
    <property type="project" value="UniProtKB-KW"/>
</dbReference>
<accession>A0A9P4QGB3</accession>
<feature type="binding site" evidence="4">
    <location>
        <position position="119"/>
    </location>
    <ligand>
        <name>Mn(2+)</name>
        <dbReference type="ChEBI" id="CHEBI:29035"/>
        <label>2</label>
    </ligand>
</feature>
<evidence type="ECO:0000256" key="1">
    <source>
        <dbReference type="ARBA" id="ARBA00006153"/>
    </source>
</evidence>
<dbReference type="AlphaFoldDB" id="A0A9P4QGB3"/>
<comment type="cofactor">
    <cofactor evidence="4">
        <name>Mn(2+)</name>
        <dbReference type="ChEBI" id="CHEBI:29035"/>
    </cofactor>
    <text evidence="4">The Mn(2+) ion enhances activity.</text>
</comment>
<dbReference type="Gene3D" id="3.40.630.10">
    <property type="entry name" value="Zn peptidases"/>
    <property type="match status" value="1"/>
</dbReference>
<dbReference type="InterPro" id="IPR017439">
    <property type="entry name" value="Amidohydrolase"/>
</dbReference>
<reference evidence="6" key="1">
    <citation type="journal article" date="2020" name="Stud. Mycol.">
        <title>101 Dothideomycetes genomes: a test case for predicting lifestyles and emergence of pathogens.</title>
        <authorList>
            <person name="Haridas S."/>
            <person name="Albert R."/>
            <person name="Binder M."/>
            <person name="Bloem J."/>
            <person name="Labutti K."/>
            <person name="Salamov A."/>
            <person name="Andreopoulos B."/>
            <person name="Baker S."/>
            <person name="Barry K."/>
            <person name="Bills G."/>
            <person name="Bluhm B."/>
            <person name="Cannon C."/>
            <person name="Castanera R."/>
            <person name="Culley D."/>
            <person name="Daum C."/>
            <person name="Ezra D."/>
            <person name="Gonzalez J."/>
            <person name="Henrissat B."/>
            <person name="Kuo A."/>
            <person name="Liang C."/>
            <person name="Lipzen A."/>
            <person name="Lutzoni F."/>
            <person name="Magnuson J."/>
            <person name="Mondo S."/>
            <person name="Nolan M."/>
            <person name="Ohm R."/>
            <person name="Pangilinan J."/>
            <person name="Park H.-J."/>
            <person name="Ramirez L."/>
            <person name="Alfaro M."/>
            <person name="Sun H."/>
            <person name="Tritt A."/>
            <person name="Yoshinaga Y."/>
            <person name="Zwiers L.-H."/>
            <person name="Turgeon B."/>
            <person name="Goodwin S."/>
            <person name="Spatafora J."/>
            <person name="Crous P."/>
            <person name="Grigoriev I."/>
        </authorList>
    </citation>
    <scope>NUCLEOTIDE SEQUENCE</scope>
    <source>
        <strain evidence="6">CBS 125425</strain>
    </source>
</reference>
<dbReference type="Proteomes" id="UP000799444">
    <property type="component" value="Unassembled WGS sequence"/>
</dbReference>
<dbReference type="GO" id="GO:0046872">
    <property type="term" value="F:metal ion binding"/>
    <property type="evidence" value="ECO:0007669"/>
    <property type="project" value="UniProtKB-KW"/>
</dbReference>
<dbReference type="PIRSF" id="PIRSF005962">
    <property type="entry name" value="Pept_M20D_amidohydro"/>
    <property type="match status" value="1"/>
</dbReference>
<comment type="similarity">
    <text evidence="1">Belongs to the peptidase M20 family.</text>
</comment>
<feature type="binding site" evidence="4">
    <location>
        <position position="117"/>
    </location>
    <ligand>
        <name>Mn(2+)</name>
        <dbReference type="ChEBI" id="CHEBI:29035"/>
        <label>2</label>
    </ligand>
</feature>
<feature type="binding site" evidence="4">
    <location>
        <position position="153"/>
    </location>
    <ligand>
        <name>Mn(2+)</name>
        <dbReference type="ChEBI" id="CHEBI:29035"/>
        <label>2</label>
    </ligand>
</feature>